<keyword evidence="5" id="KW-0966">Cell projection</keyword>
<keyword evidence="4" id="KW-0969">Cilium</keyword>
<dbReference type="Pfam" id="PF11618">
    <property type="entry name" value="C2-C2_1"/>
    <property type="match status" value="1"/>
</dbReference>
<protein>
    <submittedName>
        <fullName evidence="9">Protein fantom</fullName>
    </submittedName>
</protein>
<evidence type="ECO:0000256" key="1">
    <source>
        <dbReference type="ARBA" id="ARBA00004138"/>
    </source>
</evidence>
<evidence type="ECO:0000256" key="3">
    <source>
        <dbReference type="ARBA" id="ARBA00023054"/>
    </source>
</evidence>
<reference evidence="9 10" key="1">
    <citation type="submission" date="2024-11" db="EMBL/GenBank/DDBJ databases">
        <title>Adaptive evolution of stress response genes in parasites aligns with host niche diversity.</title>
        <authorList>
            <person name="Hahn C."/>
            <person name="Resl P."/>
        </authorList>
    </citation>
    <scope>NUCLEOTIDE SEQUENCE [LARGE SCALE GENOMIC DNA]</scope>
    <source>
        <strain evidence="9">EGGRZ-B1_66</strain>
        <tissue evidence="9">Body</tissue>
    </source>
</reference>
<dbReference type="InterPro" id="IPR035892">
    <property type="entry name" value="C2_domain_sf"/>
</dbReference>
<dbReference type="GO" id="GO:0005856">
    <property type="term" value="C:cytoskeleton"/>
    <property type="evidence" value="ECO:0007669"/>
    <property type="project" value="UniProtKB-ARBA"/>
</dbReference>
<comment type="similarity">
    <text evidence="2">Belongs to the RPGRIP1 family.</text>
</comment>
<evidence type="ECO:0000313" key="9">
    <source>
        <dbReference type="EMBL" id="KAL3315934.1"/>
    </source>
</evidence>
<feature type="compositionally biased region" description="Polar residues" evidence="7">
    <location>
        <begin position="106"/>
        <end position="124"/>
    </location>
</feature>
<dbReference type="InterPro" id="IPR021656">
    <property type="entry name" value="C2-C2_1"/>
</dbReference>
<keyword evidence="10" id="KW-1185">Reference proteome</keyword>
<sequence length="556" mass="63840">MAAAAQNLAIRQWTREDLEDKYMRLYEDNLVLKKHSVEQDDKIKKLSAKINKLTSDYARGGGAKSLDIANLEQKIQKLESENLNLKNRIKLGNEQIKSLRGKRTESTSGKRQTPGGSPSRSNLSDADIRAQNTALEQAIKHLANQNKENEDTIKQLKSNESTQKEEINRLVQAASVRQKSVLEENIALISAQRELRESKNNLTISEQKLQDAESKIEKLKESSLQLAQELERFSKESKEREQQFNLLQASTDQKGSSRLKILELQTKLNELQVSLQVAEERAAKAEKELDLRRQVQKPVNSSLTVEEFGKAVGFESKDIEEALQILRERKSQKNQEVMMKENLHVFNRIQDKSATDSAVRLKELQSLHLETVEELEKTRRLLVVQYRLNTEYKSETKLMAERMGLVQADSNQKLSEYARLLDNKSEHIRRLELKLKDLAYGTYASSKMQDLGVRPPLFVEESISSIRNGTNMIEVHLGKFFLNQQAIKFLSSGIGAKENFDPQSLQFFFIWDFFDYETQTTAVLSGTTIDFNITVQYLIQMDDVTLHYLHRVSLKF</sequence>
<feature type="domain" description="RPGR-interacting protein 1 first C2" evidence="8">
    <location>
        <begin position="464"/>
        <end position="555"/>
    </location>
</feature>
<feature type="region of interest" description="Disordered" evidence="7">
    <location>
        <begin position="94"/>
        <end position="124"/>
    </location>
</feature>
<dbReference type="InterPro" id="IPR031139">
    <property type="entry name" value="RPGRIP1_fam"/>
</dbReference>
<evidence type="ECO:0000256" key="6">
    <source>
        <dbReference type="SAM" id="Coils"/>
    </source>
</evidence>
<dbReference type="PANTHER" id="PTHR14240:SF1">
    <property type="entry name" value="PROTEIN FANTOM-RELATED"/>
    <property type="match status" value="1"/>
</dbReference>
<evidence type="ECO:0000256" key="5">
    <source>
        <dbReference type="ARBA" id="ARBA00023273"/>
    </source>
</evidence>
<dbReference type="EMBL" id="JBJKFK010000635">
    <property type="protein sequence ID" value="KAL3315934.1"/>
    <property type="molecule type" value="Genomic_DNA"/>
</dbReference>
<dbReference type="PANTHER" id="PTHR14240">
    <property type="entry name" value="RETINITIS PIGMENTOSA GTPASE REGULATOR-INTERACTING PROTEIN"/>
    <property type="match status" value="1"/>
</dbReference>
<feature type="coiled-coil region" evidence="6">
    <location>
        <begin position="128"/>
        <end position="236"/>
    </location>
</feature>
<evidence type="ECO:0000256" key="2">
    <source>
        <dbReference type="ARBA" id="ARBA00006042"/>
    </source>
</evidence>
<evidence type="ECO:0000256" key="4">
    <source>
        <dbReference type="ARBA" id="ARBA00023069"/>
    </source>
</evidence>
<accession>A0ABD2Q8R7</accession>
<evidence type="ECO:0000256" key="7">
    <source>
        <dbReference type="SAM" id="MobiDB-lite"/>
    </source>
</evidence>
<dbReference type="GO" id="GO:0005929">
    <property type="term" value="C:cilium"/>
    <property type="evidence" value="ECO:0007669"/>
    <property type="project" value="UniProtKB-SubCell"/>
</dbReference>
<gene>
    <name evidence="9" type="primary">RPGRIP1L_1</name>
    <name evidence="9" type="ORF">Ciccas_005425</name>
</gene>
<organism evidence="9 10">
    <name type="scientific">Cichlidogyrus casuarinus</name>
    <dbReference type="NCBI Taxonomy" id="1844966"/>
    <lineage>
        <taxon>Eukaryota</taxon>
        <taxon>Metazoa</taxon>
        <taxon>Spiralia</taxon>
        <taxon>Lophotrochozoa</taxon>
        <taxon>Platyhelminthes</taxon>
        <taxon>Monogenea</taxon>
        <taxon>Monopisthocotylea</taxon>
        <taxon>Dactylogyridea</taxon>
        <taxon>Ancyrocephalidae</taxon>
        <taxon>Cichlidogyrus</taxon>
    </lineage>
</organism>
<feature type="coiled-coil region" evidence="6">
    <location>
        <begin position="261"/>
        <end position="336"/>
    </location>
</feature>
<comment type="caution">
    <text evidence="9">The sequence shown here is derived from an EMBL/GenBank/DDBJ whole genome shotgun (WGS) entry which is preliminary data.</text>
</comment>
<dbReference type="Gene3D" id="2.60.40.150">
    <property type="entry name" value="C2 domain"/>
    <property type="match status" value="1"/>
</dbReference>
<dbReference type="Proteomes" id="UP001626550">
    <property type="component" value="Unassembled WGS sequence"/>
</dbReference>
<keyword evidence="3 6" id="KW-0175">Coiled coil</keyword>
<proteinExistence type="inferred from homology"/>
<name>A0ABD2Q8R7_9PLAT</name>
<dbReference type="SUPFAM" id="SSF49562">
    <property type="entry name" value="C2 domain (Calcium/lipid-binding domain, CaLB)"/>
    <property type="match status" value="1"/>
</dbReference>
<dbReference type="AlphaFoldDB" id="A0ABD2Q8R7"/>
<evidence type="ECO:0000313" key="10">
    <source>
        <dbReference type="Proteomes" id="UP001626550"/>
    </source>
</evidence>
<evidence type="ECO:0000259" key="8">
    <source>
        <dbReference type="Pfam" id="PF11618"/>
    </source>
</evidence>
<comment type="subcellular location">
    <subcellularLocation>
        <location evidence="1">Cell projection</location>
        <location evidence="1">Cilium</location>
    </subcellularLocation>
</comment>